<dbReference type="GO" id="GO:0004792">
    <property type="term" value="F:thiosulfate-cyanide sulfurtransferase activity"/>
    <property type="evidence" value="ECO:0007669"/>
    <property type="project" value="UniProtKB-EC"/>
</dbReference>
<organism evidence="5 6">
    <name type="scientific">Mycolicibacterium litorale</name>
    <dbReference type="NCBI Taxonomy" id="758802"/>
    <lineage>
        <taxon>Bacteria</taxon>
        <taxon>Bacillati</taxon>
        <taxon>Actinomycetota</taxon>
        <taxon>Actinomycetes</taxon>
        <taxon>Mycobacteriales</taxon>
        <taxon>Mycobacteriaceae</taxon>
        <taxon>Mycolicibacterium</taxon>
    </lineage>
</organism>
<dbReference type="PANTHER" id="PTHR43855:SF1">
    <property type="entry name" value="THIOSULFATE SULFURTRANSFERASE"/>
    <property type="match status" value="1"/>
</dbReference>
<accession>A0A6S6NXK2</accession>
<dbReference type="InterPro" id="IPR001763">
    <property type="entry name" value="Rhodanese-like_dom"/>
</dbReference>
<evidence type="ECO:0000313" key="5">
    <source>
        <dbReference type="EMBL" id="BCI50819.1"/>
    </source>
</evidence>
<dbReference type="InterPro" id="IPR001307">
    <property type="entry name" value="Thiosulphate_STrfase_CS"/>
</dbReference>
<evidence type="ECO:0000256" key="2">
    <source>
        <dbReference type="ARBA" id="ARBA00047549"/>
    </source>
</evidence>
<dbReference type="SMART" id="SM00450">
    <property type="entry name" value="RHOD"/>
    <property type="match status" value="1"/>
</dbReference>
<evidence type="ECO:0000259" key="4">
    <source>
        <dbReference type="PROSITE" id="PS50206"/>
    </source>
</evidence>
<feature type="domain" description="Rhodanese" evidence="4">
    <location>
        <begin position="54"/>
        <end position="166"/>
    </location>
</feature>
<dbReference type="Proteomes" id="UP000515734">
    <property type="component" value="Chromosome"/>
</dbReference>
<evidence type="ECO:0000313" key="6">
    <source>
        <dbReference type="Proteomes" id="UP000515734"/>
    </source>
</evidence>
<dbReference type="PROSITE" id="PS50206">
    <property type="entry name" value="RHODANESE_3"/>
    <property type="match status" value="1"/>
</dbReference>
<keyword evidence="3" id="KW-0808">Transferase</keyword>
<reference evidence="5 6" key="1">
    <citation type="submission" date="2020-07" db="EMBL/GenBank/DDBJ databases">
        <title>Complete genome sequence of Mycolicibacterium litorale like strain isolated from cardiac implantable electronic device infection.</title>
        <authorList>
            <person name="Fukano H."/>
            <person name="Miyama H."/>
            <person name="Hoshino Y."/>
        </authorList>
    </citation>
    <scope>NUCLEOTIDE SEQUENCE [LARGE SCALE GENOMIC DNA]</scope>
    <source>
        <strain evidence="5 6">NIIDNTM18</strain>
    </source>
</reference>
<dbReference type="AlphaFoldDB" id="A0A6S6NXK2"/>
<dbReference type="InterPro" id="IPR051126">
    <property type="entry name" value="Thiosulfate_sulfurtransferase"/>
</dbReference>
<dbReference type="Pfam" id="PF00581">
    <property type="entry name" value="Rhodanese"/>
    <property type="match status" value="1"/>
</dbReference>
<proteinExistence type="predicted"/>
<protein>
    <recommendedName>
        <fullName evidence="3">Sulfurtransferase</fullName>
    </recommendedName>
</protein>
<dbReference type="InterPro" id="IPR036873">
    <property type="entry name" value="Rhodanese-like_dom_sf"/>
</dbReference>
<dbReference type="PANTHER" id="PTHR43855">
    <property type="entry name" value="THIOSULFATE SULFURTRANSFERASE"/>
    <property type="match status" value="1"/>
</dbReference>
<name>A0A6S6NXK2_9MYCO</name>
<dbReference type="Gene3D" id="3.40.250.10">
    <property type="entry name" value="Rhodanese-like domain"/>
    <property type="match status" value="1"/>
</dbReference>
<sequence length="166" mass="18109">MILLRVIGRRAAVLDGGMAAYRDRLETAESVVDRATFTPTPWPTDRLANIDDVTADGAVVLDARNGDRFRGEYEPVDPRAGHIPGAVNLPCRDNVGSDGRLVDRDEIRRSYQDAGVADGVDVIAYCGSGVTACHTLLTLERTGFANARLYPGSWSEYSRTDRPVSR</sequence>
<comment type="catalytic activity">
    <reaction evidence="2">
        <text>thiosulfate + hydrogen cyanide = thiocyanate + sulfite + 2 H(+)</text>
        <dbReference type="Rhea" id="RHEA:16881"/>
        <dbReference type="ChEBI" id="CHEBI:15378"/>
        <dbReference type="ChEBI" id="CHEBI:17359"/>
        <dbReference type="ChEBI" id="CHEBI:18022"/>
        <dbReference type="ChEBI" id="CHEBI:18407"/>
        <dbReference type="ChEBI" id="CHEBI:33542"/>
        <dbReference type="EC" id="2.8.1.1"/>
    </reaction>
</comment>
<keyword evidence="1" id="KW-0677">Repeat</keyword>
<dbReference type="SUPFAM" id="SSF52821">
    <property type="entry name" value="Rhodanese/Cell cycle control phosphatase"/>
    <property type="match status" value="1"/>
</dbReference>
<evidence type="ECO:0000256" key="3">
    <source>
        <dbReference type="RuleBase" id="RU000507"/>
    </source>
</evidence>
<dbReference type="CDD" id="cd01449">
    <property type="entry name" value="TST_Repeat_2"/>
    <property type="match status" value="1"/>
</dbReference>
<dbReference type="RefSeq" id="WP_185293874.1">
    <property type="nucleotide sequence ID" value="NZ_AP023287.1"/>
</dbReference>
<evidence type="ECO:0000256" key="1">
    <source>
        <dbReference type="ARBA" id="ARBA00022737"/>
    </source>
</evidence>
<gene>
    <name evidence="5" type="ORF">NIIDNTM18_00970</name>
</gene>
<dbReference type="PROSITE" id="PS00683">
    <property type="entry name" value="RHODANESE_2"/>
    <property type="match status" value="1"/>
</dbReference>
<dbReference type="EMBL" id="AP023287">
    <property type="protein sequence ID" value="BCI50819.1"/>
    <property type="molecule type" value="Genomic_DNA"/>
</dbReference>